<organism evidence="1 2">
    <name type="scientific">Kribbella sancticallisti</name>
    <dbReference type="NCBI Taxonomy" id="460087"/>
    <lineage>
        <taxon>Bacteria</taxon>
        <taxon>Bacillati</taxon>
        <taxon>Actinomycetota</taxon>
        <taxon>Actinomycetes</taxon>
        <taxon>Propionibacteriales</taxon>
        <taxon>Kribbellaceae</taxon>
        <taxon>Kribbella</taxon>
    </lineage>
</organism>
<evidence type="ECO:0008006" key="3">
    <source>
        <dbReference type="Google" id="ProtNLM"/>
    </source>
</evidence>
<keyword evidence="2" id="KW-1185">Reference proteome</keyword>
<name>A0ABN2DN66_9ACTN</name>
<dbReference type="Proteomes" id="UP001500393">
    <property type="component" value="Unassembled WGS sequence"/>
</dbReference>
<evidence type="ECO:0000313" key="1">
    <source>
        <dbReference type="EMBL" id="GAA1581292.1"/>
    </source>
</evidence>
<proteinExistence type="predicted"/>
<evidence type="ECO:0000313" key="2">
    <source>
        <dbReference type="Proteomes" id="UP001500393"/>
    </source>
</evidence>
<gene>
    <name evidence="1" type="ORF">GCM10009789_38950</name>
</gene>
<reference evidence="1 2" key="1">
    <citation type="journal article" date="2019" name="Int. J. Syst. Evol. Microbiol.">
        <title>The Global Catalogue of Microorganisms (GCM) 10K type strain sequencing project: providing services to taxonomists for standard genome sequencing and annotation.</title>
        <authorList>
            <consortium name="The Broad Institute Genomics Platform"/>
            <consortium name="The Broad Institute Genome Sequencing Center for Infectious Disease"/>
            <person name="Wu L."/>
            <person name="Ma J."/>
        </authorList>
    </citation>
    <scope>NUCLEOTIDE SEQUENCE [LARGE SCALE GENOMIC DNA]</scope>
    <source>
        <strain evidence="1 2">JCM 14969</strain>
    </source>
</reference>
<sequence>MKGLRLAERRIRATFASVDPSGLVVEQVPDLHSERTAVDFDPHGDCGLQVLDLVAQGDELLGLSADALLEHSLHLAVGSFEPEELGTPVAALSFSISSVAAAHCLDTQRATAISRRGRRSRGQRAVGSGIIR</sequence>
<comment type="caution">
    <text evidence="1">The sequence shown here is derived from an EMBL/GenBank/DDBJ whole genome shotgun (WGS) entry which is preliminary data.</text>
</comment>
<dbReference type="EMBL" id="BAAAOS010000020">
    <property type="protein sequence ID" value="GAA1581292.1"/>
    <property type="molecule type" value="Genomic_DNA"/>
</dbReference>
<accession>A0ABN2DN66</accession>
<protein>
    <recommendedName>
        <fullName evidence="3">DUF2283 domain-containing protein</fullName>
    </recommendedName>
</protein>